<name>A0A0F9TSE1_9ZZZZ</name>
<reference evidence="1" key="1">
    <citation type="journal article" date="2015" name="Nature">
        <title>Complex archaea that bridge the gap between prokaryotes and eukaryotes.</title>
        <authorList>
            <person name="Spang A."/>
            <person name="Saw J.H."/>
            <person name="Jorgensen S.L."/>
            <person name="Zaremba-Niedzwiedzka K."/>
            <person name="Martijn J."/>
            <person name="Lind A.E."/>
            <person name="van Eijk R."/>
            <person name="Schleper C."/>
            <person name="Guy L."/>
            <person name="Ettema T.J."/>
        </authorList>
    </citation>
    <scope>NUCLEOTIDE SEQUENCE</scope>
</reference>
<protein>
    <submittedName>
        <fullName evidence="1">Uncharacterized protein</fullName>
    </submittedName>
</protein>
<evidence type="ECO:0000313" key="1">
    <source>
        <dbReference type="EMBL" id="KKN44278.1"/>
    </source>
</evidence>
<dbReference type="EMBL" id="LAZR01001459">
    <property type="protein sequence ID" value="KKN44278.1"/>
    <property type="molecule type" value="Genomic_DNA"/>
</dbReference>
<proteinExistence type="predicted"/>
<dbReference type="AlphaFoldDB" id="A0A0F9TSE1"/>
<accession>A0A0F9TSE1</accession>
<gene>
    <name evidence="1" type="ORF">LCGC14_0694830</name>
</gene>
<comment type="caution">
    <text evidence="1">The sequence shown here is derived from an EMBL/GenBank/DDBJ whole genome shotgun (WGS) entry which is preliminary data.</text>
</comment>
<organism evidence="1">
    <name type="scientific">marine sediment metagenome</name>
    <dbReference type="NCBI Taxonomy" id="412755"/>
    <lineage>
        <taxon>unclassified sequences</taxon>
        <taxon>metagenomes</taxon>
        <taxon>ecological metagenomes</taxon>
    </lineage>
</organism>
<sequence>MFEKYKQKRKIQDEIIKKLIAKLEETNNWTQKPEFKYQYKDLDLVVRWGREYFYESSTLYRQICSPDHMNIPRRFRKQIQALLTKIDQRDDHGDTLSFLNDYLGGGYVCKTKFDKNKKSEMSIWLQEEGIFDYYIKGELIWFKTEADAMGFKLRWE</sequence>